<reference evidence="9 10" key="1">
    <citation type="journal article" date="2019" name="Emerg. Microbes Infect.">
        <title>Comprehensive subspecies identification of 175 nontuberculous mycobacteria species based on 7547 genomic profiles.</title>
        <authorList>
            <person name="Matsumoto Y."/>
            <person name="Kinjo T."/>
            <person name="Motooka D."/>
            <person name="Nabeya D."/>
            <person name="Jung N."/>
            <person name="Uechi K."/>
            <person name="Horii T."/>
            <person name="Iida T."/>
            <person name="Fujita J."/>
            <person name="Nakamura S."/>
        </authorList>
    </citation>
    <scope>NUCLEOTIDE SEQUENCE [LARGE SCALE GENOMIC DNA]</scope>
    <source>
        <strain evidence="9 10">JCM 14233</strain>
    </source>
</reference>
<evidence type="ECO:0000256" key="6">
    <source>
        <dbReference type="ARBA" id="ARBA00023052"/>
    </source>
</evidence>
<keyword evidence="6 8" id="KW-0786">Thiamine pyrophosphate</keyword>
<evidence type="ECO:0000256" key="3">
    <source>
        <dbReference type="ARBA" id="ARBA00012281"/>
    </source>
</evidence>
<dbReference type="Pfam" id="PF00676">
    <property type="entry name" value="E1_dh"/>
    <property type="match status" value="1"/>
</dbReference>
<sequence>MIELARELLSDMVRVRRMEEKCAELYGAAKIRGFLHLYVGQEAVAAGSLRALTDDDAVVATYREHAHALLRGIPMTSIMAEMFGKREGCSRGRGGSMHLFDASRRFYGGHAIVAGGLPLAVGLALADAMLTRNRVTACYFGDGAVAEGAFHESLNMAALWNLPVLFCCENNLYAMGTALQRAQSQTDLTVKAASYRVPTLAVDGMDVQACHSAARQGADHVRDTGGPFFIEFRTYRFRAHSMFDPELYRDKAEVEQWRQRDPIRLFTERCLRDGALTDDDVRAIEDSAAAEIEAAVAFAEAGTWEDVTDLERDVLTPELAQ</sequence>
<comment type="cofactor">
    <cofactor evidence="1">
        <name>Mg(2+)</name>
        <dbReference type="ChEBI" id="CHEBI:18420"/>
    </cofactor>
</comment>
<dbReference type="AlphaFoldDB" id="A0A7I7MNJ0"/>
<dbReference type="InterPro" id="IPR029061">
    <property type="entry name" value="THDP-binding"/>
</dbReference>
<evidence type="ECO:0000256" key="4">
    <source>
        <dbReference type="ARBA" id="ARBA00014159"/>
    </source>
</evidence>
<proteinExistence type="predicted"/>
<dbReference type="Proteomes" id="UP000467236">
    <property type="component" value="Chromosome"/>
</dbReference>
<organism evidence="9 10">
    <name type="scientific">Mycobacterium shinjukuense</name>
    <dbReference type="NCBI Taxonomy" id="398694"/>
    <lineage>
        <taxon>Bacteria</taxon>
        <taxon>Bacillati</taxon>
        <taxon>Actinomycetota</taxon>
        <taxon>Actinomycetes</taxon>
        <taxon>Mycobacteriales</taxon>
        <taxon>Mycobacteriaceae</taxon>
        <taxon>Mycobacterium</taxon>
    </lineage>
</organism>
<dbReference type="RefSeq" id="WP_083046496.1">
    <property type="nucleotide sequence ID" value="NZ_JACKTO010000021.1"/>
</dbReference>
<evidence type="ECO:0000313" key="9">
    <source>
        <dbReference type="EMBL" id="BBX73063.1"/>
    </source>
</evidence>
<dbReference type="PANTHER" id="PTHR11516">
    <property type="entry name" value="PYRUVATE DEHYDROGENASE E1 COMPONENT, ALPHA SUBUNIT BACTERIAL AND ORGANELLAR"/>
    <property type="match status" value="1"/>
</dbReference>
<comment type="cofactor">
    <cofactor evidence="2 8">
        <name>thiamine diphosphate</name>
        <dbReference type="ChEBI" id="CHEBI:58937"/>
    </cofactor>
</comment>
<protein>
    <recommendedName>
        <fullName evidence="4 8">Pyruvate dehydrogenase E1 component subunit alpha</fullName>
        <ecNumber evidence="3 8">1.2.4.1</ecNumber>
    </recommendedName>
</protein>
<dbReference type="InterPro" id="IPR050642">
    <property type="entry name" value="PDH_E1_Alpha_Subunit"/>
</dbReference>
<keyword evidence="5 8" id="KW-0560">Oxidoreductase</keyword>
<comment type="subunit">
    <text evidence="8">Heterodimer of an alpha and a beta chain.</text>
</comment>
<dbReference type="GO" id="GO:0000287">
    <property type="term" value="F:magnesium ion binding"/>
    <property type="evidence" value="ECO:0007669"/>
    <property type="project" value="UniProtKB-ARBA"/>
</dbReference>
<dbReference type="InterPro" id="IPR017597">
    <property type="entry name" value="Pyrv_DH_E1_asu_subgrp-y"/>
</dbReference>
<evidence type="ECO:0000256" key="8">
    <source>
        <dbReference type="RuleBase" id="RU361139"/>
    </source>
</evidence>
<dbReference type="CDD" id="cd02000">
    <property type="entry name" value="TPP_E1_PDC_ADC_BCADC"/>
    <property type="match status" value="1"/>
</dbReference>
<dbReference type="KEGG" id="mshj:MSHI_09690"/>
<comment type="function">
    <text evidence="8">The pyruvate dehydrogenase complex catalyzes the overall conversion of pyruvate to acetyl-CoA and CO(2).</text>
</comment>
<dbReference type="GO" id="GO:0004739">
    <property type="term" value="F:pyruvate dehydrogenase (acetyl-transferring) activity"/>
    <property type="evidence" value="ECO:0007669"/>
    <property type="project" value="UniProtKB-UniRule"/>
</dbReference>
<name>A0A7I7MNJ0_9MYCO</name>
<comment type="catalytic activity">
    <reaction evidence="8">
        <text>N(6)-[(R)-lipoyl]-L-lysyl-[protein] + pyruvate + H(+) = N(6)-[(R)-S(8)-acetyldihydrolipoyl]-L-lysyl-[protein] + CO2</text>
        <dbReference type="Rhea" id="RHEA:19189"/>
        <dbReference type="Rhea" id="RHEA-COMP:10474"/>
        <dbReference type="Rhea" id="RHEA-COMP:10478"/>
        <dbReference type="ChEBI" id="CHEBI:15361"/>
        <dbReference type="ChEBI" id="CHEBI:15378"/>
        <dbReference type="ChEBI" id="CHEBI:16526"/>
        <dbReference type="ChEBI" id="CHEBI:83099"/>
        <dbReference type="ChEBI" id="CHEBI:83111"/>
        <dbReference type="EC" id="1.2.4.1"/>
    </reaction>
</comment>
<dbReference type="EC" id="1.2.4.1" evidence="3 8"/>
<dbReference type="Gene3D" id="3.40.50.970">
    <property type="match status" value="1"/>
</dbReference>
<accession>A0A7I7MNJ0</accession>
<dbReference type="GO" id="GO:0006086">
    <property type="term" value="P:pyruvate decarboxylation to acetyl-CoA"/>
    <property type="evidence" value="ECO:0007669"/>
    <property type="project" value="InterPro"/>
</dbReference>
<gene>
    <name evidence="9" type="primary">pdhA_1</name>
    <name evidence="8" type="synonym">pdhA</name>
    <name evidence="9" type="ORF">MSHI_09690</name>
</gene>
<dbReference type="SUPFAM" id="SSF52518">
    <property type="entry name" value="Thiamin diphosphate-binding fold (THDP-binding)"/>
    <property type="match status" value="1"/>
</dbReference>
<keyword evidence="10" id="KW-1185">Reference proteome</keyword>
<evidence type="ECO:0000313" key="10">
    <source>
        <dbReference type="Proteomes" id="UP000467236"/>
    </source>
</evidence>
<evidence type="ECO:0000256" key="5">
    <source>
        <dbReference type="ARBA" id="ARBA00023002"/>
    </source>
</evidence>
<dbReference type="EMBL" id="AP022575">
    <property type="protein sequence ID" value="BBX73063.1"/>
    <property type="molecule type" value="Genomic_DNA"/>
</dbReference>
<evidence type="ECO:0000256" key="7">
    <source>
        <dbReference type="ARBA" id="ARBA00023317"/>
    </source>
</evidence>
<evidence type="ECO:0000256" key="2">
    <source>
        <dbReference type="ARBA" id="ARBA00001964"/>
    </source>
</evidence>
<dbReference type="InterPro" id="IPR001017">
    <property type="entry name" value="DH_E1"/>
</dbReference>
<dbReference type="NCBIfam" id="TIGR03182">
    <property type="entry name" value="PDH_E1_alph_y"/>
    <property type="match status" value="1"/>
</dbReference>
<dbReference type="PANTHER" id="PTHR11516:SF60">
    <property type="entry name" value="PYRUVATE DEHYDROGENASE E1 COMPONENT SUBUNIT ALPHA"/>
    <property type="match status" value="1"/>
</dbReference>
<evidence type="ECO:0000256" key="1">
    <source>
        <dbReference type="ARBA" id="ARBA00001946"/>
    </source>
</evidence>
<dbReference type="OrthoDB" id="9766715at2"/>
<keyword evidence="7 8" id="KW-0670">Pyruvate</keyword>